<dbReference type="Gene3D" id="1.25.40.10">
    <property type="entry name" value="Tetratricopeptide repeat domain"/>
    <property type="match status" value="1"/>
</dbReference>
<evidence type="ECO:0000256" key="3">
    <source>
        <dbReference type="ARBA" id="ARBA00023212"/>
    </source>
</evidence>
<dbReference type="GO" id="GO:0097431">
    <property type="term" value="C:mitotic spindle pole"/>
    <property type="evidence" value="ECO:0007669"/>
    <property type="project" value="TreeGrafter"/>
</dbReference>
<sequence length="288" mass="32884">MFRRVATSFFRLSQQCGVKFRRVCTLERRRLLASVAGVQLGAATTVAITDKQLLKKPDWYQHAVLRLEEVLKKTGKYGYIESQKLLDEAYDVLLRVSDLENTEILWRLARVLVEKAELSKNEHEKEAFLKEAVEYSTKALAYEGAKPSAGAHKWHAITLTKLAHYQKEDRQAEIREHLEKATQIDSADPHAWHLLGVSYFKTKHYKEAIEYFQKAEEVKPNFSPANLCYLGAAQKATRDKKAAIESYKKAMALPVKTKTDGKAKLDAKKALSLLKVKPEEYAPVEDIY</sequence>
<evidence type="ECO:0000256" key="2">
    <source>
        <dbReference type="ARBA" id="ARBA00022490"/>
    </source>
</evidence>
<dbReference type="SMART" id="SM00028">
    <property type="entry name" value="TPR"/>
    <property type="match status" value="2"/>
</dbReference>
<evidence type="ECO:0000313" key="6">
    <source>
        <dbReference type="WBParaSite" id="PgR006_g149_t01"/>
    </source>
</evidence>
<dbReference type="PROSITE" id="PS50293">
    <property type="entry name" value="TPR_REGION"/>
    <property type="match status" value="1"/>
</dbReference>
<dbReference type="WBParaSite" id="PgR006_g149_t01">
    <property type="protein sequence ID" value="PgR006_g149_t01"/>
    <property type="gene ID" value="PgR006_g149"/>
</dbReference>
<dbReference type="GO" id="GO:0005739">
    <property type="term" value="C:mitochondrion"/>
    <property type="evidence" value="ECO:0007669"/>
    <property type="project" value="TreeGrafter"/>
</dbReference>
<dbReference type="GO" id="GO:0005876">
    <property type="term" value="C:spindle microtubule"/>
    <property type="evidence" value="ECO:0007669"/>
    <property type="project" value="TreeGrafter"/>
</dbReference>
<organism evidence="5 6">
    <name type="scientific">Parascaris univalens</name>
    <name type="common">Nematode worm</name>
    <dbReference type="NCBI Taxonomy" id="6257"/>
    <lineage>
        <taxon>Eukaryota</taxon>
        <taxon>Metazoa</taxon>
        <taxon>Ecdysozoa</taxon>
        <taxon>Nematoda</taxon>
        <taxon>Chromadorea</taxon>
        <taxon>Rhabditida</taxon>
        <taxon>Spirurina</taxon>
        <taxon>Ascaridomorpha</taxon>
        <taxon>Ascaridoidea</taxon>
        <taxon>Ascarididae</taxon>
        <taxon>Parascaris</taxon>
    </lineage>
</organism>
<dbReference type="GO" id="GO:0008017">
    <property type="term" value="F:microtubule binding"/>
    <property type="evidence" value="ECO:0007669"/>
    <property type="project" value="TreeGrafter"/>
</dbReference>
<keyword evidence="5" id="KW-1185">Reference proteome</keyword>
<dbReference type="SUPFAM" id="SSF48452">
    <property type="entry name" value="TPR-like"/>
    <property type="match status" value="1"/>
</dbReference>
<keyword evidence="4" id="KW-0802">TPR repeat</keyword>
<accession>A0A915AEU9</accession>
<proteinExistence type="predicted"/>
<reference evidence="6" key="1">
    <citation type="submission" date="2022-11" db="UniProtKB">
        <authorList>
            <consortium name="WormBaseParasite"/>
        </authorList>
    </citation>
    <scope>IDENTIFICATION</scope>
</reference>
<dbReference type="Pfam" id="PF00515">
    <property type="entry name" value="TPR_1"/>
    <property type="match status" value="1"/>
</dbReference>
<dbReference type="Proteomes" id="UP000887569">
    <property type="component" value="Unplaced"/>
</dbReference>
<evidence type="ECO:0000313" key="5">
    <source>
        <dbReference type="Proteomes" id="UP000887569"/>
    </source>
</evidence>
<evidence type="ECO:0000256" key="4">
    <source>
        <dbReference type="PROSITE-ProRule" id="PRU00339"/>
    </source>
</evidence>
<dbReference type="PROSITE" id="PS50005">
    <property type="entry name" value="TPR"/>
    <property type="match status" value="1"/>
</dbReference>
<dbReference type="InterPro" id="IPR019734">
    <property type="entry name" value="TPR_rpt"/>
</dbReference>
<keyword evidence="2" id="KW-0963">Cytoplasm</keyword>
<protein>
    <submittedName>
        <fullName evidence="6">Regulator of microtubule dynamics protein 1</fullName>
    </submittedName>
</protein>
<dbReference type="PANTHER" id="PTHR16056:SF16">
    <property type="entry name" value="REGULATOR OF MICROTUBULE DYNAMICS PROTEIN 1"/>
    <property type="match status" value="1"/>
</dbReference>
<dbReference type="AlphaFoldDB" id="A0A915AEU9"/>
<comment type="subcellular location">
    <subcellularLocation>
        <location evidence="1">Cytoplasm</location>
        <location evidence="1">Cytoskeleton</location>
    </subcellularLocation>
</comment>
<evidence type="ECO:0000256" key="1">
    <source>
        <dbReference type="ARBA" id="ARBA00004245"/>
    </source>
</evidence>
<dbReference type="PANTHER" id="PTHR16056">
    <property type="entry name" value="REGULATOR OF MICROTUBULE DYNAMICS PROTEIN"/>
    <property type="match status" value="1"/>
</dbReference>
<dbReference type="InterPro" id="IPR011990">
    <property type="entry name" value="TPR-like_helical_dom_sf"/>
</dbReference>
<name>A0A915AEU9_PARUN</name>
<keyword evidence="3" id="KW-0206">Cytoskeleton</keyword>
<feature type="repeat" description="TPR" evidence="4">
    <location>
        <begin position="189"/>
        <end position="222"/>
    </location>
</feature>